<name>D2V3P9_NAEGR</name>
<dbReference type="KEGG" id="ngr:NAEGRDRAFT_63444"/>
<proteinExistence type="predicted"/>
<dbReference type="AlphaFoldDB" id="D2V3P9"/>
<protein>
    <submittedName>
        <fullName evidence="1">Predicted protein</fullName>
    </submittedName>
</protein>
<sequence>MSTLNDHLLKLMDQSPLSNQVYYYGCPRDLLQGRSLKHDPNMKTKYSFVMGKEDFDNQIKPFFVLVGKSSHREIFYDYDNEQYRLMEKGWWIKLVQHYDANNKTNEEVSIKLITTTSPPTIEQVRKRVIPLEQVKRETGEEFVRLRQILERCDGIVLDVSRERYQHKESDATLVVDKVLFENGETFIVFSFKGHYSFSESETITNCEIFKPCRSKIVEYLSRNNKTLYSKLIEQGKVDAKLQYESLSLNEFENIDENETILSQVFNFGCNNERRREIEYEKQHYIELNKKLPEKEQYSEQYIKFICRSILVNGITYVEEDFDFD</sequence>
<dbReference type="EMBL" id="GG738850">
    <property type="protein sequence ID" value="EFC48811.1"/>
    <property type="molecule type" value="Genomic_DNA"/>
</dbReference>
<keyword evidence="2" id="KW-1185">Reference proteome</keyword>
<dbReference type="Proteomes" id="UP000006671">
    <property type="component" value="Unassembled WGS sequence"/>
</dbReference>
<gene>
    <name evidence="1" type="ORF">NAEGRDRAFT_63444</name>
</gene>
<accession>D2V3P9</accession>
<evidence type="ECO:0000313" key="1">
    <source>
        <dbReference type="EMBL" id="EFC48811.1"/>
    </source>
</evidence>
<dbReference type="InParanoid" id="D2V3P9"/>
<reference evidence="1 2" key="1">
    <citation type="journal article" date="2010" name="Cell">
        <title>The genome of Naegleria gruberi illuminates early eukaryotic versatility.</title>
        <authorList>
            <person name="Fritz-Laylin L.K."/>
            <person name="Prochnik S.E."/>
            <person name="Ginger M.L."/>
            <person name="Dacks J.B."/>
            <person name="Carpenter M.L."/>
            <person name="Field M.C."/>
            <person name="Kuo A."/>
            <person name="Paredez A."/>
            <person name="Chapman J."/>
            <person name="Pham J."/>
            <person name="Shu S."/>
            <person name="Neupane R."/>
            <person name="Cipriano M."/>
            <person name="Mancuso J."/>
            <person name="Tu H."/>
            <person name="Salamov A."/>
            <person name="Lindquist E."/>
            <person name="Shapiro H."/>
            <person name="Lucas S."/>
            <person name="Grigoriev I.V."/>
            <person name="Cande W.Z."/>
            <person name="Fulton C."/>
            <person name="Rokhsar D.S."/>
            <person name="Dawson S.C."/>
        </authorList>
    </citation>
    <scope>NUCLEOTIDE SEQUENCE [LARGE SCALE GENOMIC DNA]</scope>
    <source>
        <strain evidence="1 2">NEG-M</strain>
    </source>
</reference>
<dbReference type="VEuPathDB" id="AmoebaDB:NAEGRDRAFT_63444"/>
<organism evidence="2">
    <name type="scientific">Naegleria gruberi</name>
    <name type="common">Amoeba</name>
    <dbReference type="NCBI Taxonomy" id="5762"/>
    <lineage>
        <taxon>Eukaryota</taxon>
        <taxon>Discoba</taxon>
        <taxon>Heterolobosea</taxon>
        <taxon>Tetramitia</taxon>
        <taxon>Eutetramitia</taxon>
        <taxon>Vahlkampfiidae</taxon>
        <taxon>Naegleria</taxon>
    </lineage>
</organism>
<evidence type="ECO:0000313" key="2">
    <source>
        <dbReference type="Proteomes" id="UP000006671"/>
    </source>
</evidence>
<dbReference type="GeneID" id="8852530"/>
<dbReference type="RefSeq" id="XP_002681555.1">
    <property type="nucleotide sequence ID" value="XM_002681509.1"/>
</dbReference>